<dbReference type="EMBL" id="CAOQHR010000006">
    <property type="protein sequence ID" value="CAI6336362.1"/>
    <property type="molecule type" value="Genomic_DNA"/>
</dbReference>
<reference evidence="3" key="1">
    <citation type="submission" date="2023-01" db="EMBL/GenBank/DDBJ databases">
        <authorList>
            <person name="Van Ghelder C."/>
            <person name="Rancurel C."/>
        </authorList>
    </citation>
    <scope>NUCLEOTIDE SEQUENCE</scope>
    <source>
        <strain evidence="3">CNCM I-4278</strain>
    </source>
</reference>
<dbReference type="PROSITE" id="PS50048">
    <property type="entry name" value="ZN2_CY6_FUNGAL_2"/>
    <property type="match status" value="1"/>
</dbReference>
<dbReference type="PANTHER" id="PTHR47784:SF5">
    <property type="entry name" value="STEROL UPTAKE CONTROL PROTEIN 2"/>
    <property type="match status" value="1"/>
</dbReference>
<dbReference type="SMART" id="SM00066">
    <property type="entry name" value="GAL4"/>
    <property type="match status" value="1"/>
</dbReference>
<dbReference type="SUPFAM" id="SSF57701">
    <property type="entry name" value="Zn2/Cys6 DNA-binding domain"/>
    <property type="match status" value="1"/>
</dbReference>
<dbReference type="GO" id="GO:0001228">
    <property type="term" value="F:DNA-binding transcription activator activity, RNA polymerase II-specific"/>
    <property type="evidence" value="ECO:0007669"/>
    <property type="project" value="TreeGrafter"/>
</dbReference>
<dbReference type="InterPro" id="IPR001138">
    <property type="entry name" value="Zn2Cys6_DnaBD"/>
</dbReference>
<dbReference type="GO" id="GO:0008270">
    <property type="term" value="F:zinc ion binding"/>
    <property type="evidence" value="ECO:0007669"/>
    <property type="project" value="InterPro"/>
</dbReference>
<comment type="caution">
    <text evidence="3">The sequence shown here is derived from an EMBL/GenBank/DDBJ whole genome shotgun (WGS) entry which is preliminary data.</text>
</comment>
<keyword evidence="4" id="KW-1185">Reference proteome</keyword>
<evidence type="ECO:0000256" key="1">
    <source>
        <dbReference type="ARBA" id="ARBA00023242"/>
    </source>
</evidence>
<dbReference type="InterPro" id="IPR053157">
    <property type="entry name" value="Sterol_Uptake_Regulator"/>
</dbReference>
<keyword evidence="1" id="KW-0539">Nucleus</keyword>
<dbReference type="OrthoDB" id="5386330at2759"/>
<dbReference type="PANTHER" id="PTHR47784">
    <property type="entry name" value="STEROL UPTAKE CONTROL PROTEIN 2"/>
    <property type="match status" value="1"/>
</dbReference>
<name>A0A9W4UKJ3_9PLEO</name>
<dbReference type="AlphaFoldDB" id="A0A9W4UKJ3"/>
<proteinExistence type="predicted"/>
<dbReference type="InterPro" id="IPR036864">
    <property type="entry name" value="Zn2-C6_fun-type_DNA-bd_sf"/>
</dbReference>
<sequence>MPVRRAHRKSVLGCRTCKKRRVKCDLNRPECLNCTRLGRECGFRFLDPAPRSLVTVKQVNVAPPPPPPQFMPDPSFLDSFLEPLPPALRARFTQLIKYHATQTSGTITHNAAAQSTWCSLVPRLSSNHEFVSHGIVGLSALHQSHYVSSETERKTLQDIAAVQMNTGLASYRECVAHVTPENAAALYTFSTATTAFVLATTVEGCVPLLHSARNDSLSVDEYNSTIEKLAKETAKFMTCFRGVMVIIVPCWRVMVQGPMRPLLDRDWWPRPFPSSAQALEEDEKLHDLENLWMRPGRDYEYWFDTLIHALKDMRDAFALVSLLTVSDKPNDTIKGSRLLDWSSVFAWITKTPPGFIMLVEQRNPEAWIILAHYAILIFRAGDLWWTKGFADHLVSAAALVIGPSMHSWIEWPASIIGVDLSSYERRSK</sequence>
<dbReference type="CDD" id="cd00067">
    <property type="entry name" value="GAL4"/>
    <property type="match status" value="1"/>
</dbReference>
<dbReference type="Proteomes" id="UP001152607">
    <property type="component" value="Unassembled WGS sequence"/>
</dbReference>
<organism evidence="3 4">
    <name type="scientific">Periconia digitata</name>
    <dbReference type="NCBI Taxonomy" id="1303443"/>
    <lineage>
        <taxon>Eukaryota</taxon>
        <taxon>Fungi</taxon>
        <taxon>Dikarya</taxon>
        <taxon>Ascomycota</taxon>
        <taxon>Pezizomycotina</taxon>
        <taxon>Dothideomycetes</taxon>
        <taxon>Pleosporomycetidae</taxon>
        <taxon>Pleosporales</taxon>
        <taxon>Massarineae</taxon>
        <taxon>Periconiaceae</taxon>
        <taxon>Periconia</taxon>
    </lineage>
</organism>
<protein>
    <recommendedName>
        <fullName evidence="2">Zn(2)-C6 fungal-type domain-containing protein</fullName>
    </recommendedName>
</protein>
<evidence type="ECO:0000313" key="3">
    <source>
        <dbReference type="EMBL" id="CAI6336362.1"/>
    </source>
</evidence>
<dbReference type="Gene3D" id="4.10.240.10">
    <property type="entry name" value="Zn(2)-C6 fungal-type DNA-binding domain"/>
    <property type="match status" value="1"/>
</dbReference>
<feature type="domain" description="Zn(2)-C6 fungal-type" evidence="2">
    <location>
        <begin position="13"/>
        <end position="43"/>
    </location>
</feature>
<accession>A0A9W4UKJ3</accession>
<dbReference type="Pfam" id="PF00172">
    <property type="entry name" value="Zn_clus"/>
    <property type="match status" value="1"/>
</dbReference>
<gene>
    <name evidence="3" type="ORF">PDIGIT_LOCUS9460</name>
</gene>
<evidence type="ECO:0000313" key="4">
    <source>
        <dbReference type="Proteomes" id="UP001152607"/>
    </source>
</evidence>
<evidence type="ECO:0000259" key="2">
    <source>
        <dbReference type="PROSITE" id="PS50048"/>
    </source>
</evidence>
<dbReference type="PROSITE" id="PS00463">
    <property type="entry name" value="ZN2_CY6_FUNGAL_1"/>
    <property type="match status" value="1"/>
</dbReference>